<keyword evidence="2" id="KW-1185">Reference proteome</keyword>
<dbReference type="SUPFAM" id="SSF46785">
    <property type="entry name" value="Winged helix' DNA-binding domain"/>
    <property type="match status" value="1"/>
</dbReference>
<proteinExistence type="predicted"/>
<dbReference type="InterPro" id="IPR036388">
    <property type="entry name" value="WH-like_DNA-bd_sf"/>
</dbReference>
<reference evidence="1" key="2">
    <citation type="submission" date="2021-01" db="EMBL/GenBank/DDBJ databases">
        <authorList>
            <person name="Kang M."/>
        </authorList>
    </citation>
    <scope>NUCLEOTIDE SEQUENCE</scope>
    <source>
        <strain evidence="1">KACC 17527</strain>
    </source>
</reference>
<dbReference type="InterPro" id="IPR036390">
    <property type="entry name" value="WH_DNA-bd_sf"/>
</dbReference>
<reference evidence="1" key="1">
    <citation type="journal article" date="2012" name="J. Microbiol. Biotechnol.">
        <title>Ramlibacter ginsenosidimutans sp. nov., with ginsenoside-converting activity.</title>
        <authorList>
            <person name="Wang L."/>
            <person name="An D.S."/>
            <person name="Kim S.G."/>
            <person name="Jin F.X."/>
            <person name="Kim S.C."/>
            <person name="Lee S.T."/>
            <person name="Im W.T."/>
        </authorList>
    </citation>
    <scope>NUCLEOTIDE SEQUENCE</scope>
    <source>
        <strain evidence="1">KACC 17527</strain>
    </source>
</reference>
<dbReference type="Proteomes" id="UP000630528">
    <property type="component" value="Unassembled WGS sequence"/>
</dbReference>
<evidence type="ECO:0000313" key="2">
    <source>
        <dbReference type="Proteomes" id="UP000630528"/>
    </source>
</evidence>
<dbReference type="Gene3D" id="1.10.10.10">
    <property type="entry name" value="Winged helix-like DNA-binding domain superfamily/Winged helix DNA-binding domain"/>
    <property type="match status" value="1"/>
</dbReference>
<organism evidence="1 2">
    <name type="scientific">Ramlibacter ginsenosidimutans</name>
    <dbReference type="NCBI Taxonomy" id="502333"/>
    <lineage>
        <taxon>Bacteria</taxon>
        <taxon>Pseudomonadati</taxon>
        <taxon>Pseudomonadota</taxon>
        <taxon>Betaproteobacteria</taxon>
        <taxon>Burkholderiales</taxon>
        <taxon>Comamonadaceae</taxon>
        <taxon>Ramlibacter</taxon>
    </lineage>
</organism>
<protein>
    <submittedName>
        <fullName evidence="1">Winged helix-turn-helix domain-containing protein</fullName>
    </submittedName>
</protein>
<gene>
    <name evidence="1" type="ORF">JJB11_00385</name>
</gene>
<sequence length="124" mass="13818">MTRSTHSAKARTGADIYLRFLQLSDAIRGVSSLPPLDPLEEQILAWVARATRAGERLSVRDMMAKEELGAPATIHGRLKSMREKGWIRLADTEDARRKQVELTDDALRYFAQLSRALVKAAKGA</sequence>
<evidence type="ECO:0000313" key="1">
    <source>
        <dbReference type="EMBL" id="MBK6004531.1"/>
    </source>
</evidence>
<dbReference type="EMBL" id="JAEPWM010000001">
    <property type="protein sequence ID" value="MBK6004531.1"/>
    <property type="molecule type" value="Genomic_DNA"/>
</dbReference>
<dbReference type="RefSeq" id="WP_201165927.1">
    <property type="nucleotide sequence ID" value="NZ_JAEPWM010000001.1"/>
</dbReference>
<dbReference type="AlphaFoldDB" id="A0A934TPG7"/>
<comment type="caution">
    <text evidence="1">The sequence shown here is derived from an EMBL/GenBank/DDBJ whole genome shotgun (WGS) entry which is preliminary data.</text>
</comment>
<accession>A0A934TPG7</accession>
<name>A0A934TPG7_9BURK</name>